<dbReference type="Proteomes" id="UP000480681">
    <property type="component" value="Unassembled WGS sequence"/>
</dbReference>
<dbReference type="AlphaFoldDB" id="A0AAW9Y726"/>
<protein>
    <submittedName>
        <fullName evidence="1">Uncharacterized protein</fullName>
    </submittedName>
</protein>
<comment type="caution">
    <text evidence="1">The sequence shown here is derived from an EMBL/GenBank/DDBJ whole genome shotgun (WGS) entry which is preliminary data.</text>
</comment>
<name>A0AAW9Y726_9GAMM</name>
<accession>A0AAW9Y726</accession>
<dbReference type="EMBL" id="JAAIKZ010000003">
    <property type="protein sequence ID" value="NEX73579.1"/>
    <property type="molecule type" value="Genomic_DNA"/>
</dbReference>
<sequence>MTENARERLKMLITHSGKSLEECGHDGVLEELVEDSTLFGSDHNEILCVLEAWSGSSRRTQLLGFLFDE</sequence>
<reference evidence="1 2" key="1">
    <citation type="submission" date="2020-02" db="EMBL/GenBank/DDBJ databases">
        <title>Genome sequencing of Aeromonas rivipollensis.</title>
        <authorList>
            <person name="Fono-Tamo Ubani E.K."/>
            <person name="Lekota K.E."/>
        </authorList>
    </citation>
    <scope>NUCLEOTIDE SEQUENCE [LARGE SCALE GENOMIC DNA]</scope>
    <source>
        <strain evidence="1 2">G87</strain>
    </source>
</reference>
<organism evidence="1 2">
    <name type="scientific">Aeromonas rivipollensis</name>
    <dbReference type="NCBI Taxonomy" id="948519"/>
    <lineage>
        <taxon>Bacteria</taxon>
        <taxon>Pseudomonadati</taxon>
        <taxon>Pseudomonadota</taxon>
        <taxon>Gammaproteobacteria</taxon>
        <taxon>Aeromonadales</taxon>
        <taxon>Aeromonadaceae</taxon>
        <taxon>Aeromonas</taxon>
    </lineage>
</organism>
<evidence type="ECO:0000313" key="1">
    <source>
        <dbReference type="EMBL" id="NEX73579.1"/>
    </source>
</evidence>
<dbReference type="RefSeq" id="WP_163147247.1">
    <property type="nucleotide sequence ID" value="NZ_JAAIKZ010000003.1"/>
</dbReference>
<evidence type="ECO:0000313" key="2">
    <source>
        <dbReference type="Proteomes" id="UP000480681"/>
    </source>
</evidence>
<gene>
    <name evidence="1" type="ORF">G4911_02145</name>
</gene>
<proteinExistence type="predicted"/>